<evidence type="ECO:0000259" key="11">
    <source>
        <dbReference type="PROSITE" id="PS50929"/>
    </source>
</evidence>
<dbReference type="SUPFAM" id="SSF52540">
    <property type="entry name" value="P-loop containing nucleoside triphosphate hydrolases"/>
    <property type="match status" value="1"/>
</dbReference>
<reference evidence="12 13" key="1">
    <citation type="submission" date="2019-03" db="EMBL/GenBank/DDBJ databases">
        <title>Genomic Encyclopedia of Type Strains, Phase IV (KMG-IV): sequencing the most valuable type-strain genomes for metagenomic binning, comparative biology and taxonomic classification.</title>
        <authorList>
            <person name="Goeker M."/>
        </authorList>
    </citation>
    <scope>NUCLEOTIDE SEQUENCE [LARGE SCALE GENOMIC DNA]</scope>
    <source>
        <strain evidence="12 13">DSM 24176</strain>
    </source>
</reference>
<dbReference type="SUPFAM" id="SSF90123">
    <property type="entry name" value="ABC transporter transmembrane region"/>
    <property type="match status" value="1"/>
</dbReference>
<keyword evidence="8 9" id="KW-0472">Membrane</keyword>
<protein>
    <submittedName>
        <fullName evidence="12">ATP-binding cassette subfamily B protein</fullName>
    </submittedName>
</protein>
<organism evidence="12 13">
    <name type="scientific">Natranaerovirga hydrolytica</name>
    <dbReference type="NCBI Taxonomy" id="680378"/>
    <lineage>
        <taxon>Bacteria</taxon>
        <taxon>Bacillati</taxon>
        <taxon>Bacillota</taxon>
        <taxon>Clostridia</taxon>
        <taxon>Lachnospirales</taxon>
        <taxon>Natranaerovirgaceae</taxon>
        <taxon>Natranaerovirga</taxon>
    </lineage>
</organism>
<evidence type="ECO:0000256" key="6">
    <source>
        <dbReference type="ARBA" id="ARBA00022840"/>
    </source>
</evidence>
<dbReference type="PROSITE" id="PS50929">
    <property type="entry name" value="ABC_TM1F"/>
    <property type="match status" value="1"/>
</dbReference>
<dbReference type="AlphaFoldDB" id="A0A4R1MYW0"/>
<comment type="subcellular location">
    <subcellularLocation>
        <location evidence="1">Cell membrane</location>
        <topology evidence="1">Multi-pass membrane protein</topology>
    </subcellularLocation>
</comment>
<dbReference type="SMART" id="SM00382">
    <property type="entry name" value="AAA"/>
    <property type="match status" value="1"/>
</dbReference>
<evidence type="ECO:0000256" key="8">
    <source>
        <dbReference type="ARBA" id="ARBA00023136"/>
    </source>
</evidence>
<dbReference type="RefSeq" id="WP_132278961.1">
    <property type="nucleotide sequence ID" value="NZ_SMGQ01000011.1"/>
</dbReference>
<dbReference type="GO" id="GO:0005886">
    <property type="term" value="C:plasma membrane"/>
    <property type="evidence" value="ECO:0007669"/>
    <property type="project" value="UniProtKB-SubCell"/>
</dbReference>
<dbReference type="Pfam" id="PF00005">
    <property type="entry name" value="ABC_tran"/>
    <property type="match status" value="1"/>
</dbReference>
<feature type="transmembrane region" description="Helical" evidence="9">
    <location>
        <begin position="154"/>
        <end position="174"/>
    </location>
</feature>
<dbReference type="InterPro" id="IPR011527">
    <property type="entry name" value="ABC1_TM_dom"/>
</dbReference>
<evidence type="ECO:0000256" key="4">
    <source>
        <dbReference type="ARBA" id="ARBA00022692"/>
    </source>
</evidence>
<evidence type="ECO:0000256" key="2">
    <source>
        <dbReference type="ARBA" id="ARBA00022448"/>
    </source>
</evidence>
<keyword evidence="4 9" id="KW-0812">Transmembrane</keyword>
<dbReference type="PROSITE" id="PS00211">
    <property type="entry name" value="ABC_TRANSPORTER_1"/>
    <property type="match status" value="1"/>
</dbReference>
<keyword evidence="13" id="KW-1185">Reference proteome</keyword>
<feature type="domain" description="ABC transporter" evidence="10">
    <location>
        <begin position="332"/>
        <end position="568"/>
    </location>
</feature>
<feature type="domain" description="ABC transmembrane type-1" evidence="11">
    <location>
        <begin position="16"/>
        <end position="298"/>
    </location>
</feature>
<dbReference type="InterPro" id="IPR039421">
    <property type="entry name" value="Type_1_exporter"/>
</dbReference>
<dbReference type="PROSITE" id="PS50893">
    <property type="entry name" value="ABC_TRANSPORTER_2"/>
    <property type="match status" value="1"/>
</dbReference>
<dbReference type="Gene3D" id="3.40.50.300">
    <property type="entry name" value="P-loop containing nucleotide triphosphate hydrolases"/>
    <property type="match status" value="1"/>
</dbReference>
<evidence type="ECO:0000313" key="12">
    <source>
        <dbReference type="EMBL" id="TCK97722.1"/>
    </source>
</evidence>
<dbReference type="Pfam" id="PF00664">
    <property type="entry name" value="ABC_membrane"/>
    <property type="match status" value="1"/>
</dbReference>
<dbReference type="InterPro" id="IPR027417">
    <property type="entry name" value="P-loop_NTPase"/>
</dbReference>
<evidence type="ECO:0000256" key="7">
    <source>
        <dbReference type="ARBA" id="ARBA00022989"/>
    </source>
</evidence>
<dbReference type="OrthoDB" id="9762778at2"/>
<dbReference type="PANTHER" id="PTHR43394">
    <property type="entry name" value="ATP-DEPENDENT PERMEASE MDL1, MITOCHONDRIAL"/>
    <property type="match status" value="1"/>
</dbReference>
<feature type="transmembrane region" description="Helical" evidence="9">
    <location>
        <begin position="235"/>
        <end position="258"/>
    </location>
</feature>
<evidence type="ECO:0000256" key="3">
    <source>
        <dbReference type="ARBA" id="ARBA00022475"/>
    </source>
</evidence>
<evidence type="ECO:0000256" key="9">
    <source>
        <dbReference type="SAM" id="Phobius"/>
    </source>
</evidence>
<feature type="transmembrane region" description="Helical" evidence="9">
    <location>
        <begin position="56"/>
        <end position="80"/>
    </location>
</feature>
<feature type="transmembrane region" description="Helical" evidence="9">
    <location>
        <begin position="12"/>
        <end position="36"/>
    </location>
</feature>
<dbReference type="PANTHER" id="PTHR43394:SF1">
    <property type="entry name" value="ATP-BINDING CASSETTE SUB-FAMILY B MEMBER 10, MITOCHONDRIAL"/>
    <property type="match status" value="1"/>
</dbReference>
<dbReference type="InterPro" id="IPR017871">
    <property type="entry name" value="ABC_transporter-like_CS"/>
</dbReference>
<dbReference type="Proteomes" id="UP000294545">
    <property type="component" value="Unassembled WGS sequence"/>
</dbReference>
<dbReference type="InterPro" id="IPR003593">
    <property type="entry name" value="AAA+_ATPase"/>
</dbReference>
<dbReference type="Gene3D" id="1.20.1560.10">
    <property type="entry name" value="ABC transporter type 1, transmembrane domain"/>
    <property type="match status" value="1"/>
</dbReference>
<evidence type="ECO:0000256" key="1">
    <source>
        <dbReference type="ARBA" id="ARBA00004651"/>
    </source>
</evidence>
<dbReference type="GO" id="GO:0005524">
    <property type="term" value="F:ATP binding"/>
    <property type="evidence" value="ECO:0007669"/>
    <property type="project" value="UniProtKB-KW"/>
</dbReference>
<evidence type="ECO:0000256" key="5">
    <source>
        <dbReference type="ARBA" id="ARBA00022741"/>
    </source>
</evidence>
<proteinExistence type="predicted"/>
<name>A0A4R1MYW0_9FIRM</name>
<dbReference type="GO" id="GO:0016887">
    <property type="term" value="F:ATP hydrolysis activity"/>
    <property type="evidence" value="ECO:0007669"/>
    <property type="project" value="InterPro"/>
</dbReference>
<keyword evidence="7 9" id="KW-1133">Transmembrane helix</keyword>
<comment type="caution">
    <text evidence="12">The sequence shown here is derived from an EMBL/GenBank/DDBJ whole genome shotgun (WGS) entry which is preliminary data.</text>
</comment>
<keyword evidence="6 12" id="KW-0067">ATP-binding</keyword>
<feature type="transmembrane region" description="Helical" evidence="9">
    <location>
        <begin position="129"/>
        <end position="148"/>
    </location>
</feature>
<dbReference type="CDD" id="cd18548">
    <property type="entry name" value="ABC_6TM_Tm287_like"/>
    <property type="match status" value="1"/>
</dbReference>
<keyword evidence="5" id="KW-0547">Nucleotide-binding</keyword>
<sequence length="574" mass="64210">MNKILKYLKPYKYFMLAAIILMIVELIVDLMQPAIIADIVDIGVKNKDMTYILNRSILMIGLSLIGVVGGFISTVMSSYATQNFSVDLRKDLYQKVQSFSFVNIEKFKTSSLITRLTTDITQIQNMIRMILRMMFRAVLLIIGGFIMASTLNLAVSSVFIFAIPLILLCFLVVIKKGFPLFVLVQKRLDRVNNVMRENLVGVRVVKAFVRADFEENRFKKANEKLMSITMKGSKIIALLMPLMMLVLNLSIVGVLWIGGLQFSQGTMTDGQIVAYINYLTRILMALMRLAFGLMAISRAKASLQRVGEVLDTEVDLKDDEKAKDIRIEKGKVEFKNVSFKYISDKKEPVLKDISFVVHPGETVAIIGATGSGKSTLVNLIPRLYDINEGQILIDDMDIKSYQLKGLRKQIGYVLQEAILFSGTIKENILWGNKKADDKAIMEAAGIAQSHDFINAFTKGYDTVLGQRGVNVSGGQKQRISIARALIKKPKILILDDSTSAVDMETEAKIQAGLKKPQYRCTTFIIAQRISSVIDADKILVLDNGEIIGQGNHNELLKDNLIYQDIYQSQLGKEA</sequence>
<evidence type="ECO:0000259" key="10">
    <source>
        <dbReference type="PROSITE" id="PS50893"/>
    </source>
</evidence>
<dbReference type="InterPro" id="IPR036640">
    <property type="entry name" value="ABC1_TM_sf"/>
</dbReference>
<dbReference type="InterPro" id="IPR003439">
    <property type="entry name" value="ABC_transporter-like_ATP-bd"/>
</dbReference>
<gene>
    <name evidence="12" type="ORF">EDC19_0124</name>
</gene>
<dbReference type="FunFam" id="3.40.50.300:FF:000221">
    <property type="entry name" value="Multidrug ABC transporter ATP-binding protein"/>
    <property type="match status" value="1"/>
</dbReference>
<keyword evidence="3" id="KW-1003">Cell membrane</keyword>
<dbReference type="GO" id="GO:0015421">
    <property type="term" value="F:ABC-type oligopeptide transporter activity"/>
    <property type="evidence" value="ECO:0007669"/>
    <property type="project" value="TreeGrafter"/>
</dbReference>
<feature type="transmembrane region" description="Helical" evidence="9">
    <location>
        <begin position="278"/>
        <end position="296"/>
    </location>
</feature>
<dbReference type="EMBL" id="SMGQ01000011">
    <property type="protein sequence ID" value="TCK97722.1"/>
    <property type="molecule type" value="Genomic_DNA"/>
</dbReference>
<accession>A0A4R1MYW0</accession>
<keyword evidence="2" id="KW-0813">Transport</keyword>
<evidence type="ECO:0000313" key="13">
    <source>
        <dbReference type="Proteomes" id="UP000294545"/>
    </source>
</evidence>